<dbReference type="AlphaFoldDB" id="A0A7W7F7G6"/>
<dbReference type="RefSeq" id="WP_184063816.1">
    <property type="nucleotide sequence ID" value="NZ_JACHNZ010000001.1"/>
</dbReference>
<gene>
    <name evidence="2" type="ORF">GGQ98_000224</name>
</gene>
<feature type="transmembrane region" description="Helical" evidence="1">
    <location>
        <begin position="249"/>
        <end position="269"/>
    </location>
</feature>
<keyword evidence="1" id="KW-1133">Transmembrane helix</keyword>
<evidence type="ECO:0000313" key="3">
    <source>
        <dbReference type="Proteomes" id="UP000566324"/>
    </source>
</evidence>
<feature type="transmembrane region" description="Helical" evidence="1">
    <location>
        <begin position="102"/>
        <end position="121"/>
    </location>
</feature>
<feature type="transmembrane region" description="Helical" evidence="1">
    <location>
        <begin position="142"/>
        <end position="162"/>
    </location>
</feature>
<keyword evidence="1" id="KW-0812">Transmembrane</keyword>
<evidence type="ECO:0000256" key="1">
    <source>
        <dbReference type="SAM" id="Phobius"/>
    </source>
</evidence>
<organism evidence="2 3">
    <name type="scientific">Sphingosinicella soli</name>
    <dbReference type="NCBI Taxonomy" id="333708"/>
    <lineage>
        <taxon>Bacteria</taxon>
        <taxon>Pseudomonadati</taxon>
        <taxon>Pseudomonadota</taxon>
        <taxon>Alphaproteobacteria</taxon>
        <taxon>Sphingomonadales</taxon>
        <taxon>Sphingosinicellaceae</taxon>
        <taxon>Sphingosinicella</taxon>
    </lineage>
</organism>
<feature type="transmembrane region" description="Helical" evidence="1">
    <location>
        <begin position="40"/>
        <end position="57"/>
    </location>
</feature>
<feature type="transmembrane region" description="Helical" evidence="1">
    <location>
        <begin position="64"/>
        <end position="82"/>
    </location>
</feature>
<evidence type="ECO:0008006" key="4">
    <source>
        <dbReference type="Google" id="ProtNLM"/>
    </source>
</evidence>
<feature type="transmembrane region" description="Helical" evidence="1">
    <location>
        <begin position="212"/>
        <end position="237"/>
    </location>
</feature>
<reference evidence="2 3" key="1">
    <citation type="submission" date="2020-08" db="EMBL/GenBank/DDBJ databases">
        <title>Genomic Encyclopedia of Type Strains, Phase IV (KMG-IV): sequencing the most valuable type-strain genomes for metagenomic binning, comparative biology and taxonomic classification.</title>
        <authorList>
            <person name="Goeker M."/>
        </authorList>
    </citation>
    <scope>NUCLEOTIDE SEQUENCE [LARGE SCALE GENOMIC DNA]</scope>
    <source>
        <strain evidence="2 3">DSM 17328</strain>
    </source>
</reference>
<feature type="transmembrane region" description="Helical" evidence="1">
    <location>
        <begin position="289"/>
        <end position="306"/>
    </location>
</feature>
<accession>A0A7W7F7G6</accession>
<proteinExistence type="predicted"/>
<name>A0A7W7F7G6_9SPHN</name>
<protein>
    <recommendedName>
        <fullName evidence="4">DUF4153 domain-containing protein</fullName>
    </recommendedName>
</protein>
<dbReference type="Proteomes" id="UP000566324">
    <property type="component" value="Unassembled WGS sequence"/>
</dbReference>
<keyword evidence="1" id="KW-0472">Membrane</keyword>
<feature type="transmembrane region" description="Helical" evidence="1">
    <location>
        <begin position="12"/>
        <end position="28"/>
    </location>
</feature>
<sequence length="596" mass="64099">MIDLGDGQRRHLVLMVAGALCGLAFWWLTHGSGPVGDIRTVAATGVCIAGAALAFTLSGVRPLWSAGFAAGCGAVAAGIVYWNLVAGPQADSSGSYDPWFAWQYLCLAAALGIALPVFQTVRDEGGWRLPYAGLHARSWEDIVVAIGAGGFQLAVTLLFALWASLFELIGVEFFSDVFEKPVFITVVGGASIALGISLVRDWPSVIAAMQKALMAVLSVFAPLLAFVLLLFLSFLPVTGLSKLWETTRHATPLMLGALLFALLLVNTVIKDANDQLSSARAMRFGATRLAFAMLPLAVIAAISTGIRVDASGLMPERIWAMIFTGFAIAYGLAYLWPLVRRFEGWADTVRTANVRLALALGVVFLLLSTPILDFRTISAENQAARLLSGKVAPDDFDFAALMFDLGAPGRDALGELADVEDHPQSEAIRHEIGQIYRTSSRWEARTRRAARETAPRLRQTFDRMPVYPSGKKLPEGLIAYLVESDDRPPTWLSGCGENENLLCAAVVADLTGDGLEDAVFISETCEIVSGSRTCWNDTDAYRQKADGWHAGLRPGDAYHSNTEGPIIKALKSGKLEIAPREGMELRVNGKLVAGAD</sequence>
<feature type="transmembrane region" description="Helical" evidence="1">
    <location>
        <begin position="351"/>
        <end position="372"/>
    </location>
</feature>
<evidence type="ECO:0000313" key="2">
    <source>
        <dbReference type="EMBL" id="MBB4630623.1"/>
    </source>
</evidence>
<keyword evidence="3" id="KW-1185">Reference proteome</keyword>
<feature type="transmembrane region" description="Helical" evidence="1">
    <location>
        <begin position="318"/>
        <end position="339"/>
    </location>
</feature>
<comment type="caution">
    <text evidence="2">The sequence shown here is derived from an EMBL/GenBank/DDBJ whole genome shotgun (WGS) entry which is preliminary data.</text>
</comment>
<dbReference type="EMBL" id="JACHNZ010000001">
    <property type="protein sequence ID" value="MBB4630623.1"/>
    <property type="molecule type" value="Genomic_DNA"/>
</dbReference>
<feature type="transmembrane region" description="Helical" evidence="1">
    <location>
        <begin position="182"/>
        <end position="200"/>
    </location>
</feature>